<protein>
    <submittedName>
        <fullName evidence="1">Uncharacterized protein</fullName>
    </submittedName>
</protein>
<organism evidence="1 2">
    <name type="scientific">Amycolatopsis cihanbeyliensis</name>
    <dbReference type="NCBI Taxonomy" id="1128664"/>
    <lineage>
        <taxon>Bacteria</taxon>
        <taxon>Bacillati</taxon>
        <taxon>Actinomycetota</taxon>
        <taxon>Actinomycetes</taxon>
        <taxon>Pseudonocardiales</taxon>
        <taxon>Pseudonocardiaceae</taxon>
        <taxon>Amycolatopsis</taxon>
    </lineage>
</organism>
<sequence>MPDPGYPHEIEYRHERARGYREHVYTERVDDMGFCLEHHKDRREAWLARYTGACAEDYFRRVRPRRGTWVVSVYRLLESDRMHLVTIRMTWPARKSGDHPSEKPAPGRR</sequence>
<name>A0A542DLN2_AMYCI</name>
<dbReference type="Proteomes" id="UP000320876">
    <property type="component" value="Unassembled WGS sequence"/>
</dbReference>
<dbReference type="EMBL" id="VFML01000001">
    <property type="protein sequence ID" value="TQJ04011.1"/>
    <property type="molecule type" value="Genomic_DNA"/>
</dbReference>
<dbReference type="RefSeq" id="WP_141999753.1">
    <property type="nucleotide sequence ID" value="NZ_VFML01000001.1"/>
</dbReference>
<reference evidence="1 2" key="1">
    <citation type="submission" date="2019-06" db="EMBL/GenBank/DDBJ databases">
        <title>Sequencing the genomes of 1000 actinobacteria strains.</title>
        <authorList>
            <person name="Klenk H.-P."/>
        </authorList>
    </citation>
    <scope>NUCLEOTIDE SEQUENCE [LARGE SCALE GENOMIC DNA]</scope>
    <source>
        <strain evidence="1 2">DSM 45679</strain>
    </source>
</reference>
<dbReference type="AlphaFoldDB" id="A0A542DLN2"/>
<dbReference type="OrthoDB" id="3624993at2"/>
<keyword evidence="2" id="KW-1185">Reference proteome</keyword>
<evidence type="ECO:0000313" key="2">
    <source>
        <dbReference type="Proteomes" id="UP000320876"/>
    </source>
</evidence>
<comment type="caution">
    <text evidence="1">The sequence shown here is derived from an EMBL/GenBank/DDBJ whole genome shotgun (WGS) entry which is preliminary data.</text>
</comment>
<accession>A0A542DLN2</accession>
<gene>
    <name evidence="1" type="ORF">FB471_3788</name>
</gene>
<proteinExistence type="predicted"/>
<evidence type="ECO:0000313" key="1">
    <source>
        <dbReference type="EMBL" id="TQJ04011.1"/>
    </source>
</evidence>